<feature type="modified residue" description="4-aspartylphosphate" evidence="7">
    <location>
        <position position="732"/>
    </location>
</feature>
<dbReference type="PROSITE" id="PS50894">
    <property type="entry name" value="HPT"/>
    <property type="match status" value="1"/>
</dbReference>
<feature type="coiled-coil region" evidence="8">
    <location>
        <begin position="253"/>
        <end position="280"/>
    </location>
</feature>
<dbReference type="InterPro" id="IPR001789">
    <property type="entry name" value="Sig_transdc_resp-reg_receiver"/>
</dbReference>
<dbReference type="PANTHER" id="PTHR43395:SF8">
    <property type="entry name" value="HISTIDINE KINASE"/>
    <property type="match status" value="1"/>
</dbReference>
<protein>
    <recommendedName>
        <fullName evidence="2">histidine kinase</fullName>
        <ecNumber evidence="2">2.7.13.3</ecNumber>
    </recommendedName>
</protein>
<keyword evidence="5" id="KW-0418">Kinase</keyword>
<dbReference type="Gene3D" id="1.20.120.160">
    <property type="entry name" value="HPT domain"/>
    <property type="match status" value="1"/>
</dbReference>
<dbReference type="GO" id="GO:0004673">
    <property type="term" value="F:protein histidine kinase activity"/>
    <property type="evidence" value="ECO:0007669"/>
    <property type="project" value="UniProtKB-EC"/>
</dbReference>
<keyword evidence="12" id="KW-1185">Reference proteome</keyword>
<organism evidence="11 12">
    <name type="scientific">Reticulibacter mediterranei</name>
    <dbReference type="NCBI Taxonomy" id="2778369"/>
    <lineage>
        <taxon>Bacteria</taxon>
        <taxon>Bacillati</taxon>
        <taxon>Chloroflexota</taxon>
        <taxon>Ktedonobacteria</taxon>
        <taxon>Ktedonobacterales</taxon>
        <taxon>Reticulibacteraceae</taxon>
        <taxon>Reticulibacter</taxon>
    </lineage>
</organism>
<dbReference type="SMART" id="SM00260">
    <property type="entry name" value="CheW"/>
    <property type="match status" value="1"/>
</dbReference>
<evidence type="ECO:0000259" key="10">
    <source>
        <dbReference type="PROSITE" id="PS50894"/>
    </source>
</evidence>
<dbReference type="SUPFAM" id="SSF47226">
    <property type="entry name" value="Histidine-containing phosphotransfer domain, HPT domain"/>
    <property type="match status" value="1"/>
</dbReference>
<sequence>MNDLNDFDEGELSAEDLEILRAFDAMDSWDSAPTGPLNGATITQERAAGSSAPQNDEDALAEDVLLLFISEAEEDIAHMRRTLSLLEQDDQIQPSRFIPIKRAAHKIRGTSGAVECLSMSTIAHYAELIVEKMTGGTLFPVIGVNALVHIIVALESTLEQIVKQGKEPQEPLAELENALRDLGVDLREEEEEQEVEQAVQETEAIKIDELRKSERETMPLPLTFVQDSAALHVPLLRVDARRVDQLTLHSESLAEQQTALENAQQGVELALQELHAAQTRLQRMEPALSSMLLDSGPLHAPPEPPTSSLTARILHEAARRNRTKQSHEINSHARLAKTSGSATWDELDLERYNERDLLIRSLREAVADMNLASSKVRTSFAHLNRILSESVAQVSSVRNDILLLRLTPISTLVPRLRQEMTMSALAQQQQIQFEVEGDATEVDQDILEALASPLVQLLRTCIADTASEMQEPYRIWLHASGGGNEISLEIGFSMTVQGGAVEALREPIQRLNGSISLQRNAAGGVSFLLRLPRSHTTSHCLMARVGQERIMVPFSQVQRISDMQRERIDMLYQLHDLLDFPPDPTPPAALRPVLIMPRSISRKVIGVAVDEVIGEIELVVKPLSPYLQRPGISGAAVDGGGYVLLMVDLPELISHYTLFLRTADPASRRSSTEKEEQQTRQPNILVADDSVFFRQSLLQMLKHASYSVTEARDGLEALEQLLEHTPDVLLLDIEMPDINGYDVLSVMRLYPELAAIKVVMLTSRSSEKHRRHARELGAHGYLTKPCPQEVLLSTIEEMLAL</sequence>
<dbReference type="PROSITE" id="PS50110">
    <property type="entry name" value="RESPONSE_REGULATORY"/>
    <property type="match status" value="1"/>
</dbReference>
<feature type="domain" description="HPt" evidence="10">
    <location>
        <begin position="57"/>
        <end position="165"/>
    </location>
</feature>
<evidence type="ECO:0000256" key="8">
    <source>
        <dbReference type="SAM" id="Coils"/>
    </source>
</evidence>
<dbReference type="EC" id="2.7.13.3" evidence="2"/>
<evidence type="ECO:0000256" key="2">
    <source>
        <dbReference type="ARBA" id="ARBA00012438"/>
    </source>
</evidence>
<dbReference type="Pfam" id="PF00072">
    <property type="entry name" value="Response_reg"/>
    <property type="match status" value="1"/>
</dbReference>
<dbReference type="InterPro" id="IPR011006">
    <property type="entry name" value="CheY-like_superfamily"/>
</dbReference>
<dbReference type="AlphaFoldDB" id="A0A8J3IKQ3"/>
<evidence type="ECO:0000313" key="12">
    <source>
        <dbReference type="Proteomes" id="UP000597444"/>
    </source>
</evidence>
<evidence type="ECO:0000256" key="6">
    <source>
        <dbReference type="PROSITE-ProRule" id="PRU00110"/>
    </source>
</evidence>
<dbReference type="InterPro" id="IPR051315">
    <property type="entry name" value="Bact_Chemotaxis_CheA"/>
</dbReference>
<evidence type="ECO:0000313" key="11">
    <source>
        <dbReference type="EMBL" id="GHO93244.1"/>
    </source>
</evidence>
<dbReference type="InterPro" id="IPR002545">
    <property type="entry name" value="CheW-lke_dom"/>
</dbReference>
<evidence type="ECO:0000256" key="1">
    <source>
        <dbReference type="ARBA" id="ARBA00000085"/>
    </source>
</evidence>
<keyword evidence="4" id="KW-0808">Transferase</keyword>
<dbReference type="Gene3D" id="3.40.50.2300">
    <property type="match status" value="1"/>
</dbReference>
<dbReference type="GO" id="GO:0006935">
    <property type="term" value="P:chemotaxis"/>
    <property type="evidence" value="ECO:0007669"/>
    <property type="project" value="InterPro"/>
</dbReference>
<name>A0A8J3IKQ3_9CHLR</name>
<keyword evidence="3 7" id="KW-0597">Phosphoprotein</keyword>
<evidence type="ECO:0000256" key="7">
    <source>
        <dbReference type="PROSITE-ProRule" id="PRU00169"/>
    </source>
</evidence>
<evidence type="ECO:0000256" key="3">
    <source>
        <dbReference type="ARBA" id="ARBA00022553"/>
    </source>
</evidence>
<dbReference type="Gene3D" id="2.30.30.40">
    <property type="entry name" value="SH3 Domains"/>
    <property type="match status" value="1"/>
</dbReference>
<comment type="caution">
    <text evidence="11">The sequence shown here is derived from an EMBL/GenBank/DDBJ whole genome shotgun (WGS) entry which is preliminary data.</text>
</comment>
<proteinExistence type="predicted"/>
<dbReference type="SUPFAM" id="SSF52172">
    <property type="entry name" value="CheY-like"/>
    <property type="match status" value="1"/>
</dbReference>
<dbReference type="CDD" id="cd00156">
    <property type="entry name" value="REC"/>
    <property type="match status" value="1"/>
</dbReference>
<dbReference type="EMBL" id="BNJK01000001">
    <property type="protein sequence ID" value="GHO93244.1"/>
    <property type="molecule type" value="Genomic_DNA"/>
</dbReference>
<dbReference type="Proteomes" id="UP000597444">
    <property type="component" value="Unassembled WGS sequence"/>
</dbReference>
<dbReference type="Pfam" id="PF01627">
    <property type="entry name" value="Hpt"/>
    <property type="match status" value="1"/>
</dbReference>
<reference evidence="11" key="1">
    <citation type="submission" date="2020-10" db="EMBL/GenBank/DDBJ databases">
        <title>Taxonomic study of unclassified bacteria belonging to the class Ktedonobacteria.</title>
        <authorList>
            <person name="Yabe S."/>
            <person name="Wang C.M."/>
            <person name="Zheng Y."/>
            <person name="Sakai Y."/>
            <person name="Cavaletti L."/>
            <person name="Monciardini P."/>
            <person name="Donadio S."/>
        </authorList>
    </citation>
    <scope>NUCLEOTIDE SEQUENCE</scope>
    <source>
        <strain evidence="11">ID150040</strain>
    </source>
</reference>
<feature type="coiled-coil region" evidence="8">
    <location>
        <begin position="172"/>
        <end position="208"/>
    </location>
</feature>
<comment type="catalytic activity">
    <reaction evidence="1">
        <text>ATP + protein L-histidine = ADP + protein N-phospho-L-histidine.</text>
        <dbReference type="EC" id="2.7.13.3"/>
    </reaction>
</comment>
<dbReference type="RefSeq" id="WP_220204037.1">
    <property type="nucleotide sequence ID" value="NZ_BNJK01000001.1"/>
</dbReference>
<evidence type="ECO:0000256" key="4">
    <source>
        <dbReference type="ARBA" id="ARBA00022679"/>
    </source>
</evidence>
<dbReference type="Pfam" id="PF01584">
    <property type="entry name" value="CheW"/>
    <property type="match status" value="1"/>
</dbReference>
<evidence type="ECO:0000256" key="5">
    <source>
        <dbReference type="ARBA" id="ARBA00022777"/>
    </source>
</evidence>
<keyword evidence="8" id="KW-0175">Coiled coil</keyword>
<feature type="modified residue" description="Phosphohistidine" evidence="6">
    <location>
        <position position="105"/>
    </location>
</feature>
<dbReference type="InterPro" id="IPR036061">
    <property type="entry name" value="CheW-like_dom_sf"/>
</dbReference>
<feature type="domain" description="Response regulatory" evidence="9">
    <location>
        <begin position="683"/>
        <end position="799"/>
    </location>
</feature>
<dbReference type="PANTHER" id="PTHR43395">
    <property type="entry name" value="SENSOR HISTIDINE KINASE CHEA"/>
    <property type="match status" value="1"/>
</dbReference>
<dbReference type="InterPro" id="IPR036641">
    <property type="entry name" value="HPT_dom_sf"/>
</dbReference>
<gene>
    <name evidence="11" type="ORF">KSF_032920</name>
</gene>
<accession>A0A8J3IKQ3</accession>
<dbReference type="InterPro" id="IPR008207">
    <property type="entry name" value="Sig_transdc_His_kin_Hpt_dom"/>
</dbReference>
<evidence type="ECO:0000259" key="9">
    <source>
        <dbReference type="PROSITE" id="PS50110"/>
    </source>
</evidence>
<dbReference type="SMART" id="SM00448">
    <property type="entry name" value="REC"/>
    <property type="match status" value="1"/>
</dbReference>
<dbReference type="SUPFAM" id="SSF50341">
    <property type="entry name" value="CheW-like"/>
    <property type="match status" value="1"/>
</dbReference>
<dbReference type="GO" id="GO:0000160">
    <property type="term" value="P:phosphorelay signal transduction system"/>
    <property type="evidence" value="ECO:0007669"/>
    <property type="project" value="InterPro"/>
</dbReference>